<protein>
    <recommendedName>
        <fullName evidence="3">Lipoprotein</fullName>
    </recommendedName>
</protein>
<dbReference type="Proteomes" id="UP000184611">
    <property type="component" value="Unassembled WGS sequence"/>
</dbReference>
<name>A0A1M7ZVN5_9FLAO</name>
<dbReference type="OrthoDB" id="1451064at2"/>
<gene>
    <name evidence="1" type="ORF">SAMN05443547_1290</name>
</gene>
<dbReference type="AlphaFoldDB" id="A0A1M7ZVN5"/>
<sequence length="170" mass="20230">MNIFIRLLFLSFLFIGCENSNNNILDSDLEKVFRTAIANTNAEEFKYLKNGLVPQESFFIDSKLKYLKFRFNPEAGFSERRVYFDLKTDSIEKLVLRKVQADWDSFEDGKYHKFHDSIFVVYPNMNITEVYFKNEKVKSINSKTILLEEEKYIFNLKNHTQNEYNKKASN</sequence>
<evidence type="ECO:0000313" key="2">
    <source>
        <dbReference type="Proteomes" id="UP000184611"/>
    </source>
</evidence>
<dbReference type="STRING" id="416016.SAMN05443547_1290"/>
<evidence type="ECO:0008006" key="3">
    <source>
        <dbReference type="Google" id="ProtNLM"/>
    </source>
</evidence>
<evidence type="ECO:0000313" key="1">
    <source>
        <dbReference type="EMBL" id="SHO72944.1"/>
    </source>
</evidence>
<organism evidence="1 2">
    <name type="scientific">Flavobacterium cucumis</name>
    <dbReference type="NCBI Taxonomy" id="416016"/>
    <lineage>
        <taxon>Bacteria</taxon>
        <taxon>Pseudomonadati</taxon>
        <taxon>Bacteroidota</taxon>
        <taxon>Flavobacteriia</taxon>
        <taxon>Flavobacteriales</taxon>
        <taxon>Flavobacteriaceae</taxon>
        <taxon>Flavobacterium</taxon>
    </lineage>
</organism>
<proteinExistence type="predicted"/>
<accession>A0A1M7ZVN5</accession>
<dbReference type="PROSITE" id="PS51257">
    <property type="entry name" value="PROKAR_LIPOPROTEIN"/>
    <property type="match status" value="1"/>
</dbReference>
<dbReference type="RefSeq" id="WP_073582633.1">
    <property type="nucleotide sequence ID" value="NZ_CBCSEA010000004.1"/>
</dbReference>
<reference evidence="2" key="1">
    <citation type="submission" date="2016-12" db="EMBL/GenBank/DDBJ databases">
        <authorList>
            <person name="Varghese N."/>
            <person name="Submissions S."/>
        </authorList>
    </citation>
    <scope>NUCLEOTIDE SEQUENCE [LARGE SCALE GENOMIC DNA]</scope>
    <source>
        <strain evidence="2">DSM 18830</strain>
    </source>
</reference>
<keyword evidence="2" id="KW-1185">Reference proteome</keyword>
<dbReference type="EMBL" id="FRYK01000002">
    <property type="protein sequence ID" value="SHO72944.1"/>
    <property type="molecule type" value="Genomic_DNA"/>
</dbReference>